<proteinExistence type="predicted"/>
<comment type="caution">
    <text evidence="1">The sequence shown here is derived from an EMBL/GenBank/DDBJ whole genome shotgun (WGS) entry which is preliminary data.</text>
</comment>
<protein>
    <submittedName>
        <fullName evidence="1">Uncharacterized protein</fullName>
    </submittedName>
</protein>
<dbReference type="EMBL" id="BGZK01001152">
    <property type="protein sequence ID" value="GBP72615.1"/>
    <property type="molecule type" value="Genomic_DNA"/>
</dbReference>
<name>A0A4C1YE50_EUMVA</name>
<evidence type="ECO:0000313" key="1">
    <source>
        <dbReference type="EMBL" id="GBP72615.1"/>
    </source>
</evidence>
<accession>A0A4C1YE50</accession>
<gene>
    <name evidence="1" type="ORF">EVAR_83125_1</name>
</gene>
<dbReference type="Proteomes" id="UP000299102">
    <property type="component" value="Unassembled WGS sequence"/>
</dbReference>
<organism evidence="1 2">
    <name type="scientific">Eumeta variegata</name>
    <name type="common">Bagworm moth</name>
    <name type="synonym">Eumeta japonica</name>
    <dbReference type="NCBI Taxonomy" id="151549"/>
    <lineage>
        <taxon>Eukaryota</taxon>
        <taxon>Metazoa</taxon>
        <taxon>Ecdysozoa</taxon>
        <taxon>Arthropoda</taxon>
        <taxon>Hexapoda</taxon>
        <taxon>Insecta</taxon>
        <taxon>Pterygota</taxon>
        <taxon>Neoptera</taxon>
        <taxon>Endopterygota</taxon>
        <taxon>Lepidoptera</taxon>
        <taxon>Glossata</taxon>
        <taxon>Ditrysia</taxon>
        <taxon>Tineoidea</taxon>
        <taxon>Psychidae</taxon>
        <taxon>Oiketicinae</taxon>
        <taxon>Eumeta</taxon>
    </lineage>
</organism>
<reference evidence="1 2" key="1">
    <citation type="journal article" date="2019" name="Commun. Biol.">
        <title>The bagworm genome reveals a unique fibroin gene that provides high tensile strength.</title>
        <authorList>
            <person name="Kono N."/>
            <person name="Nakamura H."/>
            <person name="Ohtoshi R."/>
            <person name="Tomita M."/>
            <person name="Numata K."/>
            <person name="Arakawa K."/>
        </authorList>
    </citation>
    <scope>NUCLEOTIDE SEQUENCE [LARGE SCALE GENOMIC DNA]</scope>
</reference>
<keyword evidence="2" id="KW-1185">Reference proteome</keyword>
<dbReference type="AlphaFoldDB" id="A0A4C1YE50"/>
<sequence>MSYVAGHPAGVMNALCLVRPGTLERLCRVYLLVLVYNVPMTVDLHSGTVRYFYQPVGLLSNVVTTRHAVEGNSAIRSSSLWYWVPSITKVSMCQICNGALG</sequence>
<evidence type="ECO:0000313" key="2">
    <source>
        <dbReference type="Proteomes" id="UP000299102"/>
    </source>
</evidence>